<keyword evidence="3" id="KW-1185">Reference proteome</keyword>
<dbReference type="Proteomes" id="UP000184387">
    <property type="component" value="Unassembled WGS sequence"/>
</dbReference>
<feature type="transmembrane region" description="Helical" evidence="1">
    <location>
        <begin position="7"/>
        <end position="31"/>
    </location>
</feature>
<keyword evidence="1" id="KW-1133">Transmembrane helix</keyword>
<organism evidence="2 3">
    <name type="scientific">Muricoccus roseus</name>
    <dbReference type="NCBI Taxonomy" id="198092"/>
    <lineage>
        <taxon>Bacteria</taxon>
        <taxon>Pseudomonadati</taxon>
        <taxon>Pseudomonadota</taxon>
        <taxon>Alphaproteobacteria</taxon>
        <taxon>Acetobacterales</taxon>
        <taxon>Roseomonadaceae</taxon>
        <taxon>Muricoccus</taxon>
    </lineage>
</organism>
<keyword evidence="1" id="KW-0812">Transmembrane</keyword>
<name>A0A1M6J4K1_9PROT</name>
<keyword evidence="1" id="KW-0472">Membrane</keyword>
<dbReference type="AlphaFoldDB" id="A0A1M6J4K1"/>
<sequence length="56" mass="6167">MINISGLVVGMVVVLAGYLFWAGLVAVAVLIHIPWLVVRMVVMLAGFFLRHSILLF</sequence>
<gene>
    <name evidence="2" type="ORF">SAMN02745194_02524</name>
</gene>
<protein>
    <submittedName>
        <fullName evidence="2">Uncharacterized protein</fullName>
    </submittedName>
</protein>
<reference evidence="2 3" key="1">
    <citation type="submission" date="2016-11" db="EMBL/GenBank/DDBJ databases">
        <authorList>
            <person name="Jaros S."/>
            <person name="Januszkiewicz K."/>
            <person name="Wedrychowicz H."/>
        </authorList>
    </citation>
    <scope>NUCLEOTIDE SEQUENCE [LARGE SCALE GENOMIC DNA]</scope>
    <source>
        <strain evidence="2 3">DSM 14916</strain>
    </source>
</reference>
<evidence type="ECO:0000313" key="2">
    <source>
        <dbReference type="EMBL" id="SHJ41635.1"/>
    </source>
</evidence>
<dbReference type="EMBL" id="FQZF01000013">
    <property type="protein sequence ID" value="SHJ41635.1"/>
    <property type="molecule type" value="Genomic_DNA"/>
</dbReference>
<evidence type="ECO:0000256" key="1">
    <source>
        <dbReference type="SAM" id="Phobius"/>
    </source>
</evidence>
<accession>A0A1M6J4K1</accession>
<evidence type="ECO:0000313" key="3">
    <source>
        <dbReference type="Proteomes" id="UP000184387"/>
    </source>
</evidence>
<feature type="transmembrane region" description="Helical" evidence="1">
    <location>
        <begin position="37"/>
        <end position="55"/>
    </location>
</feature>
<proteinExistence type="predicted"/>